<dbReference type="EMBL" id="ASGY01000252">
    <property type="protein sequence ID" value="KGE63917.1"/>
    <property type="molecule type" value="Genomic_DNA"/>
</dbReference>
<keyword evidence="2" id="KW-0805">Transcription regulation</keyword>
<dbReference type="FunFam" id="1.10.10.10:FF:000001">
    <property type="entry name" value="LysR family transcriptional regulator"/>
    <property type="match status" value="1"/>
</dbReference>
<dbReference type="InterPro" id="IPR005119">
    <property type="entry name" value="LysR_subst-bd"/>
</dbReference>
<dbReference type="InterPro" id="IPR000847">
    <property type="entry name" value="LysR_HTH_N"/>
</dbReference>
<dbReference type="RefSeq" id="WP_038851547.1">
    <property type="nucleotide sequence ID" value="NZ_ASGY01000252.1"/>
</dbReference>
<dbReference type="Pfam" id="PF00126">
    <property type="entry name" value="HTH_1"/>
    <property type="match status" value="1"/>
</dbReference>
<reference evidence="6 7" key="1">
    <citation type="journal article" date="2013" name="Genome Announc.">
        <title>Draft Genome Sequence of Pseudomonas fluorescens LMG 5329, a White Line-Inducing Principle-Producing Bioindicator for the Mushroom Pathogen Pseudomonas tolaasii.</title>
        <authorList>
            <person name="Ghequire M.G."/>
            <person name="Rokni-Zadeh H."/>
            <person name="Zarrineh P."/>
            <person name="De Mot R."/>
        </authorList>
    </citation>
    <scope>NUCLEOTIDE SEQUENCE [LARGE SCALE GENOMIC DNA]</scope>
    <source>
        <strain evidence="6 7">LMG 5329</strain>
    </source>
</reference>
<evidence type="ECO:0000256" key="1">
    <source>
        <dbReference type="ARBA" id="ARBA00009437"/>
    </source>
</evidence>
<accession>A0A0A1YTX6</accession>
<dbReference type="CDD" id="cd05466">
    <property type="entry name" value="PBP2_LTTR_substrate"/>
    <property type="match status" value="1"/>
</dbReference>
<evidence type="ECO:0000313" key="7">
    <source>
        <dbReference type="Proteomes" id="UP000030060"/>
    </source>
</evidence>
<dbReference type="InterPro" id="IPR050950">
    <property type="entry name" value="HTH-type_LysR_regulators"/>
</dbReference>
<keyword evidence="4" id="KW-0804">Transcription</keyword>
<evidence type="ECO:0000256" key="2">
    <source>
        <dbReference type="ARBA" id="ARBA00023015"/>
    </source>
</evidence>
<gene>
    <name evidence="6" type="ORF">K814_0131845</name>
</gene>
<dbReference type="PANTHER" id="PTHR30419">
    <property type="entry name" value="HTH-TYPE TRANSCRIPTIONAL REGULATOR YBHD"/>
    <property type="match status" value="1"/>
</dbReference>
<dbReference type="AlphaFoldDB" id="A0A0A1YTX6"/>
<evidence type="ECO:0000256" key="3">
    <source>
        <dbReference type="ARBA" id="ARBA00023125"/>
    </source>
</evidence>
<dbReference type="Gene3D" id="1.10.10.10">
    <property type="entry name" value="Winged helix-like DNA-binding domain superfamily/Winged helix DNA-binding domain"/>
    <property type="match status" value="1"/>
</dbReference>
<evidence type="ECO:0000259" key="5">
    <source>
        <dbReference type="PROSITE" id="PS50931"/>
    </source>
</evidence>
<name>A0A0A1YTX6_PSEFL</name>
<dbReference type="InterPro" id="IPR036388">
    <property type="entry name" value="WH-like_DNA-bd_sf"/>
</dbReference>
<comment type="similarity">
    <text evidence="1">Belongs to the LysR transcriptional regulatory family.</text>
</comment>
<feature type="domain" description="HTH lysR-type" evidence="5">
    <location>
        <begin position="1"/>
        <end position="58"/>
    </location>
</feature>
<proteinExistence type="inferred from homology"/>
<evidence type="ECO:0000313" key="6">
    <source>
        <dbReference type="EMBL" id="KGE63917.1"/>
    </source>
</evidence>
<dbReference type="PROSITE" id="PS50931">
    <property type="entry name" value="HTH_LYSR"/>
    <property type="match status" value="1"/>
</dbReference>
<dbReference type="Pfam" id="PF03466">
    <property type="entry name" value="LysR_substrate"/>
    <property type="match status" value="1"/>
</dbReference>
<dbReference type="OrthoDB" id="646694at2"/>
<dbReference type="SUPFAM" id="SSF46785">
    <property type="entry name" value="Winged helix' DNA-binding domain"/>
    <property type="match status" value="1"/>
</dbReference>
<protein>
    <submittedName>
        <fullName evidence="6">LysR family transcriptional regulator</fullName>
    </submittedName>
</protein>
<dbReference type="GO" id="GO:0003700">
    <property type="term" value="F:DNA-binding transcription factor activity"/>
    <property type="evidence" value="ECO:0007669"/>
    <property type="project" value="InterPro"/>
</dbReference>
<dbReference type="InterPro" id="IPR036390">
    <property type="entry name" value="WH_DNA-bd_sf"/>
</dbReference>
<dbReference type="Proteomes" id="UP000030060">
    <property type="component" value="Unassembled WGS sequence"/>
</dbReference>
<dbReference type="SUPFAM" id="SSF53850">
    <property type="entry name" value="Periplasmic binding protein-like II"/>
    <property type="match status" value="1"/>
</dbReference>
<keyword evidence="3" id="KW-0238">DNA-binding</keyword>
<dbReference type="Gene3D" id="3.40.190.290">
    <property type="match status" value="1"/>
</dbReference>
<evidence type="ECO:0000256" key="4">
    <source>
        <dbReference type="ARBA" id="ARBA00023163"/>
    </source>
</evidence>
<dbReference type="GO" id="GO:0003677">
    <property type="term" value="F:DNA binding"/>
    <property type="evidence" value="ECO:0007669"/>
    <property type="project" value="UniProtKB-KW"/>
</dbReference>
<organism evidence="6 7">
    <name type="scientific">Pseudomonas fluorescens LMG 5329</name>
    <dbReference type="NCBI Taxonomy" id="1324332"/>
    <lineage>
        <taxon>Bacteria</taxon>
        <taxon>Pseudomonadati</taxon>
        <taxon>Pseudomonadota</taxon>
        <taxon>Gammaproteobacteria</taxon>
        <taxon>Pseudomonadales</taxon>
        <taxon>Pseudomonadaceae</taxon>
        <taxon>Pseudomonas</taxon>
    </lineage>
</organism>
<sequence length="299" mass="33201">MNLKALEYCVEIARQGSFTKAAQALHVAQPALSMAVSRLEDELGVALFNRATRQISVTAEGQLFLARAEACLEGLAGARRELQDLTQLHSGEIRVGVPPMYGIRHIPELLMQFRAQYPGIAMHVVEGSADDISERLATRDIDVALLESRRVDPAWESVLLGSDEMVLCMAEDHPLAGNSSIAAQRLQHEPMLVFDNTFLQRHLLDAFCSNARVRFNIALESNFVPLVITATRNGMGVSTLLRSVQEQEPGLAGVSFEPAQFMHFNLCWRASEYLSQANRRFIETAKVYFQEDASSPLSR</sequence>
<dbReference type="PANTHER" id="PTHR30419:SF8">
    <property type="entry name" value="NITROGEN ASSIMILATION TRANSCRIPTIONAL ACTIVATOR-RELATED"/>
    <property type="match status" value="1"/>
</dbReference>
<comment type="caution">
    <text evidence="6">The sequence shown here is derived from an EMBL/GenBank/DDBJ whole genome shotgun (WGS) entry which is preliminary data.</text>
</comment>
<dbReference type="PRINTS" id="PR00039">
    <property type="entry name" value="HTHLYSR"/>
</dbReference>
<dbReference type="GO" id="GO:0005829">
    <property type="term" value="C:cytosol"/>
    <property type="evidence" value="ECO:0007669"/>
    <property type="project" value="TreeGrafter"/>
</dbReference>